<dbReference type="RefSeq" id="WP_041046972.1">
    <property type="nucleotide sequence ID" value="NZ_JXAK01000009.1"/>
</dbReference>
<dbReference type="Pfam" id="PF13088">
    <property type="entry name" value="BNR_2"/>
    <property type="match status" value="1"/>
</dbReference>
<dbReference type="CDD" id="cd15482">
    <property type="entry name" value="Sialidase_non-viral"/>
    <property type="match status" value="1"/>
</dbReference>
<gene>
    <name evidence="2" type="ORF">SD70_07455</name>
</gene>
<keyword evidence="3" id="KW-1185">Reference proteome</keyword>
<dbReference type="Gene3D" id="2.120.10.10">
    <property type="match status" value="1"/>
</dbReference>
<name>A0ABR5AK70_9BACL</name>
<feature type="domain" description="Sialidase" evidence="1">
    <location>
        <begin position="31"/>
        <end position="316"/>
    </location>
</feature>
<proteinExistence type="predicted"/>
<reference evidence="2 3" key="1">
    <citation type="submission" date="2014-12" db="EMBL/GenBank/DDBJ databases">
        <title>Draft genome sequence of Paenibacillus kamchatkensis strain B-2647.</title>
        <authorList>
            <person name="Karlyshev A.V."/>
            <person name="Kudryashova E.B."/>
        </authorList>
    </citation>
    <scope>NUCLEOTIDE SEQUENCE [LARGE SCALE GENOMIC DNA]</scope>
    <source>
        <strain evidence="2 3">VKM B-2647</strain>
    </source>
</reference>
<sequence>MFEQIDKELIVDEPKPFESCHASHLALLPNGDVLAVWFGGSREGADDVAIWCSRRENGKWGIPFVVADEPELPHWNPVLFARPDGTLLLFYKVGRQIKSWYTKWMVSSDLGRTWTRPVELVDGDRGGRGPVRNKLLVLSDGTWLAPASSEDGMWKAFVDVSTDQGKSWARSEDIEITSFMQAAEQKGQSGIPVSEQSFAGRGVIQPTLWESKPGTVHMMLRSSEGRIYRSDSTDYGKTWCAAYATDLPNNNSGIDVAKTADGSLVLIYNPVGINWGPRSPLVLRVSKNNGATWGEQFVLEDGAGEYSYPAILADGDDICLTYTWRRENIAFCKLRITNS</sequence>
<dbReference type="EMBL" id="JXAK01000009">
    <property type="protein sequence ID" value="KIL41460.1"/>
    <property type="molecule type" value="Genomic_DNA"/>
</dbReference>
<protein>
    <submittedName>
        <fullName evidence="2">Neuraminidase (Sialidase)</fullName>
    </submittedName>
</protein>
<evidence type="ECO:0000313" key="3">
    <source>
        <dbReference type="Proteomes" id="UP000031967"/>
    </source>
</evidence>
<comment type="caution">
    <text evidence="2">The sequence shown here is derived from an EMBL/GenBank/DDBJ whole genome shotgun (WGS) entry which is preliminary data.</text>
</comment>
<accession>A0ABR5AK70</accession>
<dbReference type="PANTHER" id="PTHR43752:SF2">
    <property type="entry name" value="BNR_ASP-BOX REPEAT FAMILY PROTEIN"/>
    <property type="match status" value="1"/>
</dbReference>
<evidence type="ECO:0000313" key="2">
    <source>
        <dbReference type="EMBL" id="KIL41460.1"/>
    </source>
</evidence>
<dbReference type="Proteomes" id="UP000031967">
    <property type="component" value="Unassembled WGS sequence"/>
</dbReference>
<dbReference type="SUPFAM" id="SSF50939">
    <property type="entry name" value="Sialidases"/>
    <property type="match status" value="1"/>
</dbReference>
<evidence type="ECO:0000259" key="1">
    <source>
        <dbReference type="Pfam" id="PF13088"/>
    </source>
</evidence>
<dbReference type="InterPro" id="IPR011040">
    <property type="entry name" value="Sialidase"/>
</dbReference>
<dbReference type="InterPro" id="IPR036278">
    <property type="entry name" value="Sialidase_sf"/>
</dbReference>
<dbReference type="PANTHER" id="PTHR43752">
    <property type="entry name" value="BNR/ASP-BOX REPEAT FAMILY PROTEIN"/>
    <property type="match status" value="1"/>
</dbReference>
<organism evidence="2 3">
    <name type="scientific">Gordoniibacillus kamchatkensis</name>
    <dbReference type="NCBI Taxonomy" id="1590651"/>
    <lineage>
        <taxon>Bacteria</taxon>
        <taxon>Bacillati</taxon>
        <taxon>Bacillota</taxon>
        <taxon>Bacilli</taxon>
        <taxon>Bacillales</taxon>
        <taxon>Paenibacillaceae</taxon>
        <taxon>Gordoniibacillus</taxon>
    </lineage>
</organism>